<evidence type="ECO:0000256" key="2">
    <source>
        <dbReference type="ARBA" id="ARBA00005569"/>
    </source>
</evidence>
<dbReference type="Pfam" id="PF03177">
    <property type="entry name" value="Nucleoporin_C"/>
    <property type="match status" value="1"/>
</dbReference>
<comment type="subcellular location">
    <subcellularLocation>
        <location evidence="1">Nucleus envelope</location>
    </subcellularLocation>
</comment>
<feature type="domain" description="Nucleoporin Nup133/Nup155-like N-terminal" evidence="9">
    <location>
        <begin position="62"/>
        <end position="466"/>
    </location>
</feature>
<dbReference type="EMBL" id="KV454295">
    <property type="protein sequence ID" value="ODQ72813.1"/>
    <property type="molecule type" value="Genomic_DNA"/>
</dbReference>
<dbReference type="InterPro" id="IPR037624">
    <property type="entry name" value="Nup133-like"/>
</dbReference>
<gene>
    <name evidence="10" type="ORF">LIPSTDRAFT_309041</name>
</gene>
<evidence type="ECO:0000256" key="3">
    <source>
        <dbReference type="ARBA" id="ARBA00022448"/>
    </source>
</evidence>
<keyword evidence="4" id="KW-0509">mRNA transport</keyword>
<name>A0A1E3Q548_LIPST</name>
<dbReference type="Proteomes" id="UP000094385">
    <property type="component" value="Unassembled WGS sequence"/>
</dbReference>
<dbReference type="InterPro" id="IPR014908">
    <property type="entry name" value="Nucleoporin_Nup133/Nup155_N"/>
</dbReference>
<dbReference type="GO" id="GO:0016973">
    <property type="term" value="P:poly(A)+ mRNA export from nucleus"/>
    <property type="evidence" value="ECO:0007669"/>
    <property type="project" value="TreeGrafter"/>
</dbReference>
<keyword evidence="11" id="KW-1185">Reference proteome</keyword>
<accession>A0A1E3Q548</accession>
<dbReference type="PANTHER" id="PTHR13405:SF11">
    <property type="entry name" value="NUCLEAR PORE COMPLEX PROTEIN NUP133"/>
    <property type="match status" value="1"/>
</dbReference>
<comment type="similarity">
    <text evidence="2">Belongs to the nucleoporin Nup133 family.</text>
</comment>
<dbReference type="GO" id="GO:0006606">
    <property type="term" value="P:protein import into nucleus"/>
    <property type="evidence" value="ECO:0007669"/>
    <property type="project" value="TreeGrafter"/>
</dbReference>
<evidence type="ECO:0000313" key="10">
    <source>
        <dbReference type="EMBL" id="ODQ72813.1"/>
    </source>
</evidence>
<dbReference type="SUPFAM" id="SSF117289">
    <property type="entry name" value="Nucleoporin domain"/>
    <property type="match status" value="1"/>
</dbReference>
<organism evidence="10 11">
    <name type="scientific">Lipomyces starkeyi NRRL Y-11557</name>
    <dbReference type="NCBI Taxonomy" id="675824"/>
    <lineage>
        <taxon>Eukaryota</taxon>
        <taxon>Fungi</taxon>
        <taxon>Dikarya</taxon>
        <taxon>Ascomycota</taxon>
        <taxon>Saccharomycotina</taxon>
        <taxon>Lipomycetes</taxon>
        <taxon>Lipomycetales</taxon>
        <taxon>Lipomycetaceae</taxon>
        <taxon>Lipomyces</taxon>
    </lineage>
</organism>
<proteinExistence type="inferred from homology"/>
<dbReference type="AlphaFoldDB" id="A0A1E3Q548"/>
<evidence type="ECO:0000256" key="7">
    <source>
        <dbReference type="ARBA" id="ARBA00023242"/>
    </source>
</evidence>
<keyword evidence="5" id="KW-0653">Protein transport</keyword>
<dbReference type="GO" id="GO:0031080">
    <property type="term" value="C:nuclear pore outer ring"/>
    <property type="evidence" value="ECO:0007669"/>
    <property type="project" value="TreeGrafter"/>
</dbReference>
<evidence type="ECO:0000256" key="6">
    <source>
        <dbReference type="ARBA" id="ARBA00023010"/>
    </source>
</evidence>
<dbReference type="PANTHER" id="PTHR13405">
    <property type="entry name" value="NUCLEAR PORE COMPLEX PROTEIN NUP133"/>
    <property type="match status" value="1"/>
</dbReference>
<keyword evidence="7" id="KW-0539">Nucleus</keyword>
<dbReference type="InterPro" id="IPR007187">
    <property type="entry name" value="Nucleoporin_Nup133/Nup155_C"/>
</dbReference>
<protein>
    <recommendedName>
        <fullName evidence="12">Nucleoporin Nup133/Nup155-like N-terminal domain-containing protein</fullName>
    </recommendedName>
</protein>
<sequence length="977" mass="109144">MRTHQAIDMAQRRSVRLQARRSRQASGLLRFPDSSSTAIVPVGNGTMQQEQNRTRDSAMEYTKNAQYCALKLPAVPNILKSKNGGSFTGFIDSATESALLLTPTSAYVWKYSSPDHLPTTISFPISNASGAQPLGVLVSPCAGSTEPGLVLVNPTTGQLTYWDAVGGALAEGLLHRKKGMETTIPLYQSETLEYLQNIEPAGVILATSTGRFVLVALHDGAGRPGVSCTAMRGAGTGLWSNIVGFVKMGSTRRDVVAMKPAKLLGRGERMVVTANTRGAVTMWHCSRTGDYRLVFEMDLREQLVTSIAGVYPHAEKTFRVHDIEMLPDDDAMGLILSSFTYDEDDEEKIYYVLFTAYFDPEDFRIMSAHRITCYTMHSTQPPRLLLPSPGYTAFIVLSNAVVLLDTVLKPKSDENLSTTFKWEDVIRFKPEIELMSAGTEDMSQINGQVTRHAGIIVVVRGAGVIRIERFEDESSGSVVRSSADVIKSKLEQAVYYGFIDENPLDFGKVKEVGYDINDIETAISVVSDEIFNGTSLYMQVDETMTCLTLRCQALGRLAEHLSLIFPSLSPEIRYQVLFKLEKCEAAKNIYGLWFATAASVARSGMLSEVISDMTQGSGSVDSFFRDDVSKIGDLITAFSNKSLVRARTASGHRNIMLQHVREANEFLLTVLSASANVIRSHYKEPVFKLSHAWGVTEPWTSTFDVLNSLSKQFEVTKTVCTSLWEVSDTADEQIAINLRDLCDQLVGLAESLCRAYEERISFCETTESRREQAENLKRAYAEQRPGWLKPLLAFGCGEQAFQLGELYRDFRTLAEMCREEKVQLDKFSDEASRVAQENLSMRTKYYFDTYGYEFAQTLYRYYIDAGYTSELFVMFPAYREYLERFLSDGKYDRVAWIHDIQTGDFISAGMKLANVAEKMEDTLSNKRLQLSIAKLCLISASVAGAQVEDDVTYINEQLDRIDRLEEEDADVNKVMEE</sequence>
<evidence type="ECO:0008006" key="12">
    <source>
        <dbReference type="Google" id="ProtNLM"/>
    </source>
</evidence>
<dbReference type="STRING" id="675824.A0A1E3Q548"/>
<dbReference type="Pfam" id="PF08801">
    <property type="entry name" value="Nucleoporin_N"/>
    <property type="match status" value="1"/>
</dbReference>
<dbReference type="Gene3D" id="1.20.58.1380">
    <property type="match status" value="1"/>
</dbReference>
<evidence type="ECO:0000259" key="9">
    <source>
        <dbReference type="Pfam" id="PF08801"/>
    </source>
</evidence>
<dbReference type="Gene3D" id="2.130.10.10">
    <property type="entry name" value="YVTN repeat-like/Quinoprotein amine dehydrogenase"/>
    <property type="match status" value="1"/>
</dbReference>
<dbReference type="InterPro" id="IPR015943">
    <property type="entry name" value="WD40/YVTN_repeat-like_dom_sf"/>
</dbReference>
<dbReference type="GO" id="GO:0000972">
    <property type="term" value="P:transcription-dependent tethering of RNA polymerase II gene DNA at nuclear periphery"/>
    <property type="evidence" value="ECO:0007669"/>
    <property type="project" value="TreeGrafter"/>
</dbReference>
<evidence type="ECO:0000256" key="1">
    <source>
        <dbReference type="ARBA" id="ARBA00004259"/>
    </source>
</evidence>
<keyword evidence="6" id="KW-0811">Translocation</keyword>
<evidence type="ECO:0000256" key="5">
    <source>
        <dbReference type="ARBA" id="ARBA00022927"/>
    </source>
</evidence>
<evidence type="ECO:0000313" key="11">
    <source>
        <dbReference type="Proteomes" id="UP000094385"/>
    </source>
</evidence>
<evidence type="ECO:0000259" key="8">
    <source>
        <dbReference type="Pfam" id="PF03177"/>
    </source>
</evidence>
<dbReference type="GO" id="GO:0017056">
    <property type="term" value="F:structural constituent of nuclear pore"/>
    <property type="evidence" value="ECO:0007669"/>
    <property type="project" value="InterPro"/>
</dbReference>
<reference evidence="10 11" key="1">
    <citation type="journal article" date="2016" name="Proc. Natl. Acad. Sci. U.S.A.">
        <title>Comparative genomics of biotechnologically important yeasts.</title>
        <authorList>
            <person name="Riley R."/>
            <person name="Haridas S."/>
            <person name="Wolfe K.H."/>
            <person name="Lopes M.R."/>
            <person name="Hittinger C.T."/>
            <person name="Goeker M."/>
            <person name="Salamov A.A."/>
            <person name="Wisecaver J.H."/>
            <person name="Long T.M."/>
            <person name="Calvey C.H."/>
            <person name="Aerts A.L."/>
            <person name="Barry K.W."/>
            <person name="Choi C."/>
            <person name="Clum A."/>
            <person name="Coughlan A.Y."/>
            <person name="Deshpande S."/>
            <person name="Douglass A.P."/>
            <person name="Hanson S.J."/>
            <person name="Klenk H.-P."/>
            <person name="LaButti K.M."/>
            <person name="Lapidus A."/>
            <person name="Lindquist E.A."/>
            <person name="Lipzen A.M."/>
            <person name="Meier-Kolthoff J.P."/>
            <person name="Ohm R.A."/>
            <person name="Otillar R.P."/>
            <person name="Pangilinan J.L."/>
            <person name="Peng Y."/>
            <person name="Rokas A."/>
            <person name="Rosa C.A."/>
            <person name="Scheuner C."/>
            <person name="Sibirny A.A."/>
            <person name="Slot J.C."/>
            <person name="Stielow J.B."/>
            <person name="Sun H."/>
            <person name="Kurtzman C.P."/>
            <person name="Blackwell M."/>
            <person name="Grigoriev I.V."/>
            <person name="Jeffries T.W."/>
        </authorList>
    </citation>
    <scope>NUCLEOTIDE SEQUENCE [LARGE SCALE GENOMIC DNA]</scope>
    <source>
        <strain evidence="10 11">NRRL Y-11557</strain>
    </source>
</reference>
<feature type="domain" description="Nucleoporin Nup133/Nup155-like C-terminal" evidence="8">
    <location>
        <begin position="695"/>
        <end position="959"/>
    </location>
</feature>
<keyword evidence="3" id="KW-0813">Transport</keyword>
<dbReference type="OrthoDB" id="103454at2759"/>
<evidence type="ECO:0000256" key="4">
    <source>
        <dbReference type="ARBA" id="ARBA00022816"/>
    </source>
</evidence>